<protein>
    <submittedName>
        <fullName evidence="3">Pr6Pr family membrane protein</fullName>
    </submittedName>
</protein>
<keyword evidence="2" id="KW-1133">Transmembrane helix</keyword>
<keyword evidence="2" id="KW-0472">Membrane</keyword>
<keyword evidence="2" id="KW-0812">Transmembrane</keyword>
<evidence type="ECO:0000313" key="3">
    <source>
        <dbReference type="EMBL" id="WRL66922.1"/>
    </source>
</evidence>
<dbReference type="RefSeq" id="WP_324278233.1">
    <property type="nucleotide sequence ID" value="NZ_CP141261.1"/>
</dbReference>
<evidence type="ECO:0000256" key="2">
    <source>
        <dbReference type="SAM" id="Phobius"/>
    </source>
</evidence>
<dbReference type="EMBL" id="CP141261">
    <property type="protein sequence ID" value="WRL66922.1"/>
    <property type="molecule type" value="Genomic_DNA"/>
</dbReference>
<dbReference type="InterPro" id="IPR049713">
    <property type="entry name" value="Pr6Pr-like"/>
</dbReference>
<evidence type="ECO:0000256" key="1">
    <source>
        <dbReference type="SAM" id="MobiDB-lite"/>
    </source>
</evidence>
<reference evidence="3 4" key="1">
    <citation type="submission" date="2023-12" db="EMBL/GenBank/DDBJ databases">
        <title>Blastococcus brunescens sp. nov., an actonobacterium isolated from sandstone collected in sahara desert.</title>
        <authorList>
            <person name="Gtari M."/>
            <person name="Ghodhbane F."/>
        </authorList>
    </citation>
    <scope>NUCLEOTIDE SEQUENCE [LARGE SCALE GENOMIC DNA]</scope>
    <source>
        <strain evidence="3 4">BMG 8361</strain>
    </source>
</reference>
<dbReference type="NCBIfam" id="NF038065">
    <property type="entry name" value="Pr6Pr"/>
    <property type="match status" value="1"/>
</dbReference>
<accession>A0ABZ1B7Y4</accession>
<sequence length="107" mass="11657">MTVLGWLLFGPRPRITGAVVARALVWPVLWIAWILAQGAVTGWYPYDVMSVAVQGYKVALRNLAVVVVLALGLLLIDLLVDGWLPRTDRSPAPVGSPVCERPLTSPR</sequence>
<organism evidence="3 4">
    <name type="scientific">Blastococcus brunescens</name>
    <dbReference type="NCBI Taxonomy" id="1564165"/>
    <lineage>
        <taxon>Bacteria</taxon>
        <taxon>Bacillati</taxon>
        <taxon>Actinomycetota</taxon>
        <taxon>Actinomycetes</taxon>
        <taxon>Geodermatophilales</taxon>
        <taxon>Geodermatophilaceae</taxon>
        <taxon>Blastococcus</taxon>
    </lineage>
</organism>
<dbReference type="Proteomes" id="UP001324287">
    <property type="component" value="Chromosome"/>
</dbReference>
<name>A0ABZ1B7Y4_9ACTN</name>
<feature type="region of interest" description="Disordered" evidence="1">
    <location>
        <begin position="87"/>
        <end position="107"/>
    </location>
</feature>
<proteinExistence type="predicted"/>
<keyword evidence="4" id="KW-1185">Reference proteome</keyword>
<evidence type="ECO:0000313" key="4">
    <source>
        <dbReference type="Proteomes" id="UP001324287"/>
    </source>
</evidence>
<gene>
    <name evidence="3" type="ORF">U6N30_10185</name>
</gene>
<feature type="transmembrane region" description="Helical" evidence="2">
    <location>
        <begin position="58"/>
        <end position="80"/>
    </location>
</feature>